<accession>A0A2P4XE31</accession>
<dbReference type="Proteomes" id="UP000237271">
    <property type="component" value="Unassembled WGS sequence"/>
</dbReference>
<evidence type="ECO:0000313" key="1">
    <source>
        <dbReference type="EMBL" id="POM63812.1"/>
    </source>
</evidence>
<protein>
    <submittedName>
        <fullName evidence="1">Uncharacterized protein</fullName>
    </submittedName>
</protein>
<gene>
    <name evidence="1" type="ORF">PHPALM_20742</name>
</gene>
<sequence length="66" mass="7189">MTRSKRTACNFTDADYVLWATSGSYAGLGYSKRLKPFPTHISSATYSLEQSTTCMVPACCSITTPI</sequence>
<dbReference type="EMBL" id="NCKW01011295">
    <property type="protein sequence ID" value="POM63812.1"/>
    <property type="molecule type" value="Genomic_DNA"/>
</dbReference>
<evidence type="ECO:0000313" key="2">
    <source>
        <dbReference type="Proteomes" id="UP000237271"/>
    </source>
</evidence>
<name>A0A2P4XE31_9STRA</name>
<proteinExistence type="predicted"/>
<keyword evidence="2" id="KW-1185">Reference proteome</keyword>
<reference evidence="1 2" key="1">
    <citation type="journal article" date="2017" name="Genome Biol. Evol.">
        <title>Phytophthora megakarya and P. palmivora, closely related causal agents of cacao black pod rot, underwent increases in genome sizes and gene numbers by different mechanisms.</title>
        <authorList>
            <person name="Ali S.S."/>
            <person name="Shao J."/>
            <person name="Lary D.J."/>
            <person name="Kronmiller B."/>
            <person name="Shen D."/>
            <person name="Strem M.D."/>
            <person name="Amoako-Attah I."/>
            <person name="Akrofi A.Y."/>
            <person name="Begoude B.A."/>
            <person name="Ten Hoopen G.M."/>
            <person name="Coulibaly K."/>
            <person name="Kebe B.I."/>
            <person name="Melnick R.L."/>
            <person name="Guiltinan M.J."/>
            <person name="Tyler B.M."/>
            <person name="Meinhardt L.W."/>
            <person name="Bailey B.A."/>
        </authorList>
    </citation>
    <scope>NUCLEOTIDE SEQUENCE [LARGE SCALE GENOMIC DNA]</scope>
    <source>
        <strain evidence="2">sbr112.9</strain>
    </source>
</reference>
<dbReference type="AlphaFoldDB" id="A0A2P4XE31"/>
<organism evidence="1 2">
    <name type="scientific">Phytophthora palmivora</name>
    <dbReference type="NCBI Taxonomy" id="4796"/>
    <lineage>
        <taxon>Eukaryota</taxon>
        <taxon>Sar</taxon>
        <taxon>Stramenopiles</taxon>
        <taxon>Oomycota</taxon>
        <taxon>Peronosporomycetes</taxon>
        <taxon>Peronosporales</taxon>
        <taxon>Peronosporaceae</taxon>
        <taxon>Phytophthora</taxon>
    </lineage>
</organism>
<comment type="caution">
    <text evidence="1">The sequence shown here is derived from an EMBL/GenBank/DDBJ whole genome shotgun (WGS) entry which is preliminary data.</text>
</comment>